<feature type="domain" description="HTH cro/C1-type" evidence="1">
    <location>
        <begin position="6"/>
        <end position="34"/>
    </location>
</feature>
<evidence type="ECO:0000313" key="3">
    <source>
        <dbReference type="EMBL" id="RUR66112.1"/>
    </source>
</evidence>
<accession>A0A433MEB7</accession>
<dbReference type="SUPFAM" id="SSF47413">
    <property type="entry name" value="lambda repressor-like DNA-binding domains"/>
    <property type="match status" value="1"/>
</dbReference>
<dbReference type="Gene3D" id="1.10.260.40">
    <property type="entry name" value="lambda repressor-like DNA-binding domains"/>
    <property type="match status" value="1"/>
</dbReference>
<reference evidence="3 4" key="1">
    <citation type="submission" date="2018-12" db="EMBL/GenBank/DDBJ databases">
        <title>The genome sequences of Variovorax guangxiensis DSM 27352.</title>
        <authorList>
            <person name="Gao J."/>
            <person name="Sun J."/>
        </authorList>
    </citation>
    <scope>NUCLEOTIDE SEQUENCE [LARGE SCALE GENOMIC DNA]</scope>
    <source>
        <strain evidence="3 4">DSM 27352</strain>
    </source>
</reference>
<reference evidence="2 5" key="2">
    <citation type="submission" date="2020-08" db="EMBL/GenBank/DDBJ databases">
        <title>Genomic Encyclopedia of Type Strains, Phase IV (KMG-V): Genome sequencing to study the core and pangenomes of soil and plant-associated prokaryotes.</title>
        <authorList>
            <person name="Whitman W."/>
        </authorList>
    </citation>
    <scope>NUCLEOTIDE SEQUENCE [LARGE SCALE GENOMIC DNA]</scope>
    <source>
        <strain evidence="2 5">34/80</strain>
    </source>
</reference>
<dbReference type="RefSeq" id="WP_126019452.1">
    <property type="nucleotide sequence ID" value="NZ_JACIFZ010000002.1"/>
</dbReference>
<gene>
    <name evidence="3" type="ORF">EJP67_03475</name>
    <name evidence="2" type="ORF">GGD71_002601</name>
</gene>
<dbReference type="PROSITE" id="PS50943">
    <property type="entry name" value="HTH_CROC1"/>
    <property type="match status" value="1"/>
</dbReference>
<dbReference type="EMBL" id="RXFT01000001">
    <property type="protein sequence ID" value="RUR66112.1"/>
    <property type="molecule type" value="Genomic_DNA"/>
</dbReference>
<dbReference type="InterPro" id="IPR010982">
    <property type="entry name" value="Lambda_DNA-bd_dom_sf"/>
</dbReference>
<dbReference type="Proteomes" id="UP000281118">
    <property type="component" value="Unassembled WGS sequence"/>
</dbReference>
<evidence type="ECO:0000313" key="2">
    <source>
        <dbReference type="EMBL" id="MBB4221841.1"/>
    </source>
</evidence>
<dbReference type="GO" id="GO:0003677">
    <property type="term" value="F:DNA binding"/>
    <property type="evidence" value="ECO:0007669"/>
    <property type="project" value="InterPro"/>
</dbReference>
<dbReference type="EMBL" id="JACIFZ010000002">
    <property type="protein sequence ID" value="MBB4221841.1"/>
    <property type="molecule type" value="Genomic_DNA"/>
</dbReference>
<dbReference type="InterPro" id="IPR001387">
    <property type="entry name" value="Cro/C1-type_HTH"/>
</dbReference>
<evidence type="ECO:0000313" key="5">
    <source>
        <dbReference type="Proteomes" id="UP000524450"/>
    </source>
</evidence>
<dbReference type="AlphaFoldDB" id="A0A433MEB7"/>
<organism evidence="3 4">
    <name type="scientific">Variovorax guangxiensis</name>
    <dbReference type="NCBI Taxonomy" id="1775474"/>
    <lineage>
        <taxon>Bacteria</taxon>
        <taxon>Pseudomonadati</taxon>
        <taxon>Pseudomonadota</taxon>
        <taxon>Betaproteobacteria</taxon>
        <taxon>Burkholderiales</taxon>
        <taxon>Comamonadaceae</taxon>
        <taxon>Variovorax</taxon>
    </lineage>
</organism>
<comment type="caution">
    <text evidence="3">The sequence shown here is derived from an EMBL/GenBank/DDBJ whole genome shotgun (WGS) entry which is preliminary data.</text>
</comment>
<dbReference type="OrthoDB" id="9156550at2"/>
<sequence>MKPRELVLALRAMGLTQKQIEERTGIPQPTVSKIGLGRVADVMSRHYVALVAAYEQRVKEEALKPGPEAFRQPEKKKQP</sequence>
<proteinExistence type="predicted"/>
<name>A0A433MEB7_9BURK</name>
<protein>
    <submittedName>
        <fullName evidence="3">Helix-turn-helix domain-containing protein</fullName>
    </submittedName>
    <submittedName>
        <fullName evidence="2">Putative transcriptional regulator</fullName>
    </submittedName>
</protein>
<evidence type="ECO:0000313" key="4">
    <source>
        <dbReference type="Proteomes" id="UP000281118"/>
    </source>
</evidence>
<evidence type="ECO:0000259" key="1">
    <source>
        <dbReference type="PROSITE" id="PS50943"/>
    </source>
</evidence>
<dbReference type="Proteomes" id="UP000524450">
    <property type="component" value="Unassembled WGS sequence"/>
</dbReference>
<dbReference type="CDD" id="cd00093">
    <property type="entry name" value="HTH_XRE"/>
    <property type="match status" value="1"/>
</dbReference>